<name>A0A8E5HIH6_USTVR</name>
<feature type="region of interest" description="Disordered" evidence="1">
    <location>
        <begin position="39"/>
        <end position="60"/>
    </location>
</feature>
<evidence type="ECO:0000256" key="1">
    <source>
        <dbReference type="SAM" id="MobiDB-lite"/>
    </source>
</evidence>
<keyword evidence="3" id="KW-1185">Reference proteome</keyword>
<sequence>MYLPYGRAGSSVLHTPHAAEPSQLHRHGSTIPIQPNFLPNRRAPASPVQQQHLLTSAVQP</sequence>
<dbReference type="EMBL" id="CP072753">
    <property type="protein sequence ID" value="QUC16014.1"/>
    <property type="molecule type" value="Genomic_DNA"/>
</dbReference>
<dbReference type="Proteomes" id="UP000027002">
    <property type="component" value="Chromosome 1"/>
</dbReference>
<protein>
    <submittedName>
        <fullName evidence="2">Uncharacterized protein</fullName>
    </submittedName>
</protein>
<organism evidence="2 3">
    <name type="scientific">Ustilaginoidea virens</name>
    <name type="common">Rice false smut fungus</name>
    <name type="synonym">Villosiclava virens</name>
    <dbReference type="NCBI Taxonomy" id="1159556"/>
    <lineage>
        <taxon>Eukaryota</taxon>
        <taxon>Fungi</taxon>
        <taxon>Dikarya</taxon>
        <taxon>Ascomycota</taxon>
        <taxon>Pezizomycotina</taxon>
        <taxon>Sordariomycetes</taxon>
        <taxon>Hypocreomycetidae</taxon>
        <taxon>Hypocreales</taxon>
        <taxon>Clavicipitaceae</taxon>
        <taxon>Ustilaginoidea</taxon>
    </lineage>
</organism>
<accession>A0A8E5HIH6</accession>
<proteinExistence type="predicted"/>
<evidence type="ECO:0000313" key="2">
    <source>
        <dbReference type="EMBL" id="QUC16014.1"/>
    </source>
</evidence>
<reference evidence="2" key="1">
    <citation type="submission" date="2020-03" db="EMBL/GenBank/DDBJ databases">
        <title>A mixture of massive structural variations and highly conserved coding sequences in Ustilaginoidea virens genome.</title>
        <authorList>
            <person name="Zhang K."/>
            <person name="Zhao Z."/>
            <person name="Zhang Z."/>
            <person name="Li Y."/>
            <person name="Hsiang T."/>
            <person name="Sun W."/>
        </authorList>
    </citation>
    <scope>NUCLEOTIDE SEQUENCE</scope>
    <source>
        <strain evidence="2">UV-8b</strain>
    </source>
</reference>
<dbReference type="AlphaFoldDB" id="A0A8E5HIH6"/>
<dbReference type="RefSeq" id="XP_042993687.1">
    <property type="nucleotide sequence ID" value="XM_043137753.1"/>
</dbReference>
<evidence type="ECO:0000313" key="3">
    <source>
        <dbReference type="Proteomes" id="UP000027002"/>
    </source>
</evidence>
<dbReference type="KEGG" id="uvi:66061033"/>
<feature type="compositionally biased region" description="Polar residues" evidence="1">
    <location>
        <begin position="47"/>
        <end position="60"/>
    </location>
</feature>
<dbReference type="GeneID" id="66061033"/>
<gene>
    <name evidence="2" type="ORF">UV8b_00255</name>
</gene>